<reference evidence="3" key="1">
    <citation type="journal article" date="2020" name="BMC Genomics">
        <title>Correction to: Identification and distribution of gene clusters required for synthesis of sphingolipid metabolism inhibitors in diverse species of the filamentous fungus Fusarium.</title>
        <authorList>
            <person name="Kim H.S."/>
            <person name="Lohmar J.M."/>
            <person name="Busman M."/>
            <person name="Brown D.W."/>
            <person name="Naumann T.A."/>
            <person name="Divon H.H."/>
            <person name="Lysoe E."/>
            <person name="Uhlig S."/>
            <person name="Proctor R.H."/>
        </authorList>
    </citation>
    <scope>NUCLEOTIDE SEQUENCE</scope>
    <source>
        <strain evidence="3">NRRL 20472</strain>
    </source>
</reference>
<dbReference type="InterPro" id="IPR050593">
    <property type="entry name" value="LovG"/>
</dbReference>
<dbReference type="Gene3D" id="3.40.50.1820">
    <property type="entry name" value="alpha/beta hydrolase"/>
    <property type="match status" value="1"/>
</dbReference>
<organism evidence="3 4">
    <name type="scientific">Fusarium sarcochroum</name>
    <dbReference type="NCBI Taxonomy" id="1208366"/>
    <lineage>
        <taxon>Eukaryota</taxon>
        <taxon>Fungi</taxon>
        <taxon>Dikarya</taxon>
        <taxon>Ascomycota</taxon>
        <taxon>Pezizomycotina</taxon>
        <taxon>Sordariomycetes</taxon>
        <taxon>Hypocreomycetidae</taxon>
        <taxon>Hypocreales</taxon>
        <taxon>Nectriaceae</taxon>
        <taxon>Fusarium</taxon>
        <taxon>Fusarium lateritium species complex</taxon>
    </lineage>
</organism>
<dbReference type="OrthoDB" id="414698at2759"/>
<evidence type="ECO:0000313" key="4">
    <source>
        <dbReference type="Proteomes" id="UP000622797"/>
    </source>
</evidence>
<proteinExistence type="predicted"/>
<reference evidence="3" key="2">
    <citation type="submission" date="2020-05" db="EMBL/GenBank/DDBJ databases">
        <authorList>
            <person name="Kim H.-S."/>
            <person name="Proctor R.H."/>
            <person name="Brown D.W."/>
        </authorList>
    </citation>
    <scope>NUCLEOTIDE SEQUENCE</scope>
    <source>
        <strain evidence="3">NRRL 20472</strain>
    </source>
</reference>
<dbReference type="AlphaFoldDB" id="A0A8H4TLV8"/>
<dbReference type="InterPro" id="IPR005645">
    <property type="entry name" value="FSH-like_dom"/>
</dbReference>
<comment type="caution">
    <text evidence="3">The sequence shown here is derived from an EMBL/GenBank/DDBJ whole genome shotgun (WGS) entry which is preliminary data.</text>
</comment>
<evidence type="ECO:0000313" key="3">
    <source>
        <dbReference type="EMBL" id="KAF4960433.1"/>
    </source>
</evidence>
<dbReference type="Pfam" id="PF03959">
    <property type="entry name" value="FSH1"/>
    <property type="match status" value="1"/>
</dbReference>
<gene>
    <name evidence="3" type="ORF">FSARC_10493</name>
</gene>
<dbReference type="InterPro" id="IPR029058">
    <property type="entry name" value="AB_hydrolase_fold"/>
</dbReference>
<dbReference type="Proteomes" id="UP000622797">
    <property type="component" value="Unassembled WGS sequence"/>
</dbReference>
<dbReference type="PANTHER" id="PTHR48070">
    <property type="entry name" value="ESTERASE OVCA2"/>
    <property type="match status" value="1"/>
</dbReference>
<dbReference type="GO" id="GO:0005737">
    <property type="term" value="C:cytoplasm"/>
    <property type="evidence" value="ECO:0007669"/>
    <property type="project" value="TreeGrafter"/>
</dbReference>
<dbReference type="SUPFAM" id="SSF53474">
    <property type="entry name" value="alpha/beta-Hydrolases"/>
    <property type="match status" value="1"/>
</dbReference>
<dbReference type="GO" id="GO:0019748">
    <property type="term" value="P:secondary metabolic process"/>
    <property type="evidence" value="ECO:0007669"/>
    <property type="project" value="TreeGrafter"/>
</dbReference>
<evidence type="ECO:0000256" key="1">
    <source>
        <dbReference type="ARBA" id="ARBA00022801"/>
    </source>
</evidence>
<dbReference type="EMBL" id="JABEXW010000639">
    <property type="protein sequence ID" value="KAF4960433.1"/>
    <property type="molecule type" value="Genomic_DNA"/>
</dbReference>
<dbReference type="PANTHER" id="PTHR48070:SF6">
    <property type="entry name" value="ESTERASE OVCA2"/>
    <property type="match status" value="1"/>
</dbReference>
<protein>
    <recommendedName>
        <fullName evidence="2">Serine hydrolase domain-containing protein</fullName>
    </recommendedName>
</protein>
<name>A0A8H4TLV8_9HYPO</name>
<evidence type="ECO:0000259" key="2">
    <source>
        <dbReference type="Pfam" id="PF03959"/>
    </source>
</evidence>
<sequence>MRILCLHGMGTNSKMLEMQTSALRHQLAHSQSHNYEYVDGGEPNPPAPGLEAFISPDEGLAYYDQRSAESVLTAVDDLSEYIAEEGPFDGVLGFSQGASLAAMIMVRARHANPPPFQFAIFFCAGLPYSEKALRAGELKFLRVEDTTGPIIHVPTANIFGTKDPDVSYSKALVDLCQPWGRVVLDHGAGHEIPRVPVETVDDMARAVEKVVTKAVIGQ</sequence>
<dbReference type="GO" id="GO:0016787">
    <property type="term" value="F:hydrolase activity"/>
    <property type="evidence" value="ECO:0007669"/>
    <property type="project" value="UniProtKB-KW"/>
</dbReference>
<feature type="domain" description="Serine hydrolase" evidence="2">
    <location>
        <begin position="1"/>
        <end position="194"/>
    </location>
</feature>
<dbReference type="GO" id="GO:0005634">
    <property type="term" value="C:nucleus"/>
    <property type="evidence" value="ECO:0007669"/>
    <property type="project" value="TreeGrafter"/>
</dbReference>
<keyword evidence="1" id="KW-0378">Hydrolase</keyword>
<keyword evidence="4" id="KW-1185">Reference proteome</keyword>
<accession>A0A8H4TLV8</accession>